<keyword evidence="2" id="KW-1185">Reference proteome</keyword>
<dbReference type="Proteomes" id="UP001206483">
    <property type="component" value="Unassembled WGS sequence"/>
</dbReference>
<comment type="caution">
    <text evidence="1">The sequence shown here is derived from an EMBL/GenBank/DDBJ whole genome shotgun (WGS) entry which is preliminary data.</text>
</comment>
<proteinExistence type="predicted"/>
<evidence type="ECO:0000313" key="2">
    <source>
        <dbReference type="Proteomes" id="UP001206483"/>
    </source>
</evidence>
<dbReference type="EMBL" id="JAMZDX010000008">
    <property type="protein sequence ID" value="MCP2314110.1"/>
    <property type="molecule type" value="Genomic_DNA"/>
</dbReference>
<name>A0ABT1J9H2_9ACTN</name>
<reference evidence="1 2" key="1">
    <citation type="submission" date="2022-06" db="EMBL/GenBank/DDBJ databases">
        <title>Sequencing the genomes of 1000 actinobacteria strains.</title>
        <authorList>
            <person name="Klenk H.-P."/>
        </authorList>
    </citation>
    <scope>NUCLEOTIDE SEQUENCE [LARGE SCALE GENOMIC DNA]</scope>
    <source>
        <strain evidence="1 2">DSM 41656</strain>
    </source>
</reference>
<organism evidence="1 2">
    <name type="scientific">Kitasatospora paracochleata</name>
    <dbReference type="NCBI Taxonomy" id="58354"/>
    <lineage>
        <taxon>Bacteria</taxon>
        <taxon>Bacillati</taxon>
        <taxon>Actinomycetota</taxon>
        <taxon>Actinomycetes</taxon>
        <taxon>Kitasatosporales</taxon>
        <taxon>Streptomycetaceae</taxon>
        <taxon>Kitasatospora</taxon>
    </lineage>
</organism>
<protein>
    <submittedName>
        <fullName evidence="1">Uncharacterized protein</fullName>
    </submittedName>
</protein>
<gene>
    <name evidence="1" type="ORF">FHR36_007309</name>
</gene>
<dbReference type="RefSeq" id="WP_253804453.1">
    <property type="nucleotide sequence ID" value="NZ_BAAAUB010000050.1"/>
</dbReference>
<accession>A0ABT1J9H2</accession>
<evidence type="ECO:0000313" key="1">
    <source>
        <dbReference type="EMBL" id="MCP2314110.1"/>
    </source>
</evidence>
<sequence length="102" mass="10579">MEQPESARGAADRLAEAVRSFECLAEACGPEALRAREVSDSVRAALVLVDAAELTLNDPDSNPADLAAVVRDAARAVRQSRERLIDVVVGAAAVPDDPGAIG</sequence>